<evidence type="ECO:0000313" key="2">
    <source>
        <dbReference type="EMBL" id="MXO62343.1"/>
    </source>
</evidence>
<keyword evidence="3" id="KW-1185">Reference proteome</keyword>
<proteinExistence type="predicted"/>
<dbReference type="OrthoDB" id="5801787at2"/>
<reference evidence="2 3" key="1">
    <citation type="submission" date="2019-12" db="EMBL/GenBank/DDBJ databases">
        <title>Genomic-based taxomic classification of the family Erythrobacteraceae.</title>
        <authorList>
            <person name="Xu L."/>
        </authorList>
    </citation>
    <scope>NUCLEOTIDE SEQUENCE [LARGE SCALE GENOMIC DNA]</scope>
    <source>
        <strain evidence="2 3">MCCC 1A09965</strain>
    </source>
</reference>
<evidence type="ECO:0000313" key="3">
    <source>
        <dbReference type="Proteomes" id="UP000445582"/>
    </source>
</evidence>
<feature type="transmembrane region" description="Helical" evidence="1">
    <location>
        <begin position="55"/>
        <end position="77"/>
    </location>
</feature>
<evidence type="ECO:0000256" key="1">
    <source>
        <dbReference type="SAM" id="Phobius"/>
    </source>
</evidence>
<dbReference type="EMBL" id="WTYN01000001">
    <property type="protein sequence ID" value="MXO62343.1"/>
    <property type="molecule type" value="Genomic_DNA"/>
</dbReference>
<keyword evidence="1" id="KW-0472">Membrane</keyword>
<feature type="transmembrane region" description="Helical" evidence="1">
    <location>
        <begin position="84"/>
        <end position="103"/>
    </location>
</feature>
<gene>
    <name evidence="2" type="ORF">GRI48_04875</name>
</gene>
<feature type="transmembrane region" description="Helical" evidence="1">
    <location>
        <begin position="12"/>
        <end position="35"/>
    </location>
</feature>
<evidence type="ECO:0008006" key="4">
    <source>
        <dbReference type="Google" id="ProtNLM"/>
    </source>
</evidence>
<feature type="transmembrane region" description="Helical" evidence="1">
    <location>
        <begin position="115"/>
        <end position="134"/>
    </location>
</feature>
<dbReference type="RefSeq" id="WP_160672210.1">
    <property type="nucleotide sequence ID" value="NZ_WTYN01000001.1"/>
</dbReference>
<organism evidence="2 3">
    <name type="scientific">Qipengyuania oceanensis</name>
    <dbReference type="NCBI Taxonomy" id="1463597"/>
    <lineage>
        <taxon>Bacteria</taxon>
        <taxon>Pseudomonadati</taxon>
        <taxon>Pseudomonadota</taxon>
        <taxon>Alphaproteobacteria</taxon>
        <taxon>Sphingomonadales</taxon>
        <taxon>Erythrobacteraceae</taxon>
        <taxon>Qipengyuania</taxon>
    </lineage>
</organism>
<accession>A0A844YFA4</accession>
<keyword evidence="1" id="KW-1133">Transmembrane helix</keyword>
<keyword evidence="1" id="KW-0812">Transmembrane</keyword>
<sequence>MSKSVKAPWHLWAVGIVTLLFNLGGVVDYVGTHAFPDSYLAGFEADAREYFMNFPAWQVFFWALGVWGAFAASVLLLLRSRFAIPAAAISLVGLAVVTVVQYTQPWPASIDMPGVHLFNAVIWAVQILLLYYAARQRRAGVLR</sequence>
<name>A0A844YFA4_9SPHN</name>
<comment type="caution">
    <text evidence="2">The sequence shown here is derived from an EMBL/GenBank/DDBJ whole genome shotgun (WGS) entry which is preliminary data.</text>
</comment>
<dbReference type="AlphaFoldDB" id="A0A844YFA4"/>
<dbReference type="Proteomes" id="UP000445582">
    <property type="component" value="Unassembled WGS sequence"/>
</dbReference>
<protein>
    <recommendedName>
        <fullName evidence="4">Sugar transporter</fullName>
    </recommendedName>
</protein>